<dbReference type="EMBL" id="CP009285">
    <property type="protein sequence ID" value="AIQ57477.1"/>
    <property type="molecule type" value="Genomic_DNA"/>
</dbReference>
<reference evidence="1" key="1">
    <citation type="submission" date="2014-08" db="EMBL/GenBank/DDBJ databases">
        <title>Comparative genomics of the Paenibacillus odorifer group.</title>
        <authorList>
            <person name="den Bakker H.C."/>
            <person name="Tsai Y.-C.Y.-C."/>
            <person name="Martin N."/>
            <person name="Korlach J."/>
            <person name="Wiedmann M."/>
        </authorList>
    </citation>
    <scope>NUCLEOTIDE SEQUENCE [LARGE SCALE GENOMIC DNA]</scope>
    <source>
        <strain evidence="1">DSM 13188</strain>
    </source>
</reference>
<dbReference type="HOGENOM" id="CLU_115304_1_0_9"/>
<gene>
    <name evidence="1" type="ORF">PBOR_11475</name>
</gene>
<proteinExistence type="predicted"/>
<evidence type="ECO:0000313" key="1">
    <source>
        <dbReference type="EMBL" id="AIQ57477.1"/>
    </source>
</evidence>
<dbReference type="KEGG" id="pbd:PBOR_11475"/>
<dbReference type="NCBIfam" id="NF038094">
    <property type="entry name" value="CueP_fam"/>
    <property type="match status" value="1"/>
</dbReference>
<dbReference type="OrthoDB" id="73040at2"/>
<dbReference type="Proteomes" id="UP000029518">
    <property type="component" value="Chromosome"/>
</dbReference>
<evidence type="ECO:0000313" key="2">
    <source>
        <dbReference type="Proteomes" id="UP000029518"/>
    </source>
</evidence>
<organism evidence="1 2">
    <name type="scientific">Paenibacillus borealis</name>
    <dbReference type="NCBI Taxonomy" id="160799"/>
    <lineage>
        <taxon>Bacteria</taxon>
        <taxon>Bacillati</taxon>
        <taxon>Bacillota</taxon>
        <taxon>Bacilli</taxon>
        <taxon>Bacillales</taxon>
        <taxon>Paenibacillaceae</taxon>
        <taxon>Paenibacillus</taxon>
    </lineage>
</organism>
<evidence type="ECO:0008006" key="3">
    <source>
        <dbReference type="Google" id="ProtNLM"/>
    </source>
</evidence>
<keyword evidence="2" id="KW-1185">Reference proteome</keyword>
<dbReference type="Pfam" id="PF21172">
    <property type="entry name" value="CueP"/>
    <property type="match status" value="1"/>
</dbReference>
<dbReference type="InterPro" id="IPR047808">
    <property type="entry name" value="CueP-like"/>
</dbReference>
<protein>
    <recommendedName>
        <fullName evidence="3">CueP family metal-binding protein</fullName>
    </recommendedName>
</protein>
<dbReference type="Gene3D" id="2.60.40.3700">
    <property type="match status" value="1"/>
</dbReference>
<accession>A0A089L9J9</accession>
<sequence length="190" mass="20421">MRKQIVAGTCAVVAAIGIFIYAGSGERDTADVEGAQGSSQPVSQAAAQDIKQMVSDYSSRALTSQSASITSTQLIVDSGGPNEVTYALPENEFFLSVAPYVQKTHPCATHSLTGCQGEMAGQEFDVYIEDAEGKEVMKQTLKSQPNGFIDLWLPRDQKLQITVTHDGKQAKTEVSTFESDDTCLTTMQLS</sequence>
<dbReference type="RefSeq" id="WP_042211706.1">
    <property type="nucleotide sequence ID" value="NZ_CP009285.1"/>
</dbReference>
<name>A0A089L9J9_PAEBO</name>
<dbReference type="AlphaFoldDB" id="A0A089L9J9"/>